<keyword evidence="2" id="KW-0031">Aminopeptidase</keyword>
<keyword evidence="2" id="KW-0645">Protease</keyword>
<name>A0A0B7H267_9FLAO</name>
<accession>A0A0B7H267</accession>
<gene>
    <name evidence="2" type="ORF">CCAN12_430013</name>
</gene>
<dbReference type="Gene3D" id="3.40.630.10">
    <property type="entry name" value="Zn peptidases"/>
    <property type="match status" value="1"/>
</dbReference>
<protein>
    <submittedName>
        <fullName evidence="2">Putative leucine aminopeptidase</fullName>
        <ecNumber evidence="2">3.4.11.10</ecNumber>
    </submittedName>
</protein>
<evidence type="ECO:0000313" key="3">
    <source>
        <dbReference type="Proteomes" id="UP000044026"/>
    </source>
</evidence>
<dbReference type="AlphaFoldDB" id="A0A0B7H267"/>
<dbReference type="SUPFAM" id="SSF53187">
    <property type="entry name" value="Zn-dependent exopeptidases"/>
    <property type="match status" value="1"/>
</dbReference>
<dbReference type="EC" id="3.4.11.10" evidence="2"/>
<organism evidence="2 3">
    <name type="scientific">Capnocytophaga canimorsus</name>
    <dbReference type="NCBI Taxonomy" id="28188"/>
    <lineage>
        <taxon>Bacteria</taxon>
        <taxon>Pseudomonadati</taxon>
        <taxon>Bacteroidota</taxon>
        <taxon>Flavobacteriia</taxon>
        <taxon>Flavobacteriales</taxon>
        <taxon>Flavobacteriaceae</taxon>
        <taxon>Capnocytophaga</taxon>
    </lineage>
</organism>
<proteinExistence type="predicted"/>
<keyword evidence="2" id="KW-0378">Hydrolase</keyword>
<dbReference type="Proteomes" id="UP000044026">
    <property type="component" value="Unassembled WGS sequence"/>
</dbReference>
<dbReference type="EMBL" id="CDOE01000038">
    <property type="protein sequence ID" value="CEN33495.1"/>
    <property type="molecule type" value="Genomic_DNA"/>
</dbReference>
<dbReference type="GO" id="GO:0004177">
    <property type="term" value="F:aminopeptidase activity"/>
    <property type="evidence" value="ECO:0007669"/>
    <property type="project" value="UniProtKB-KW"/>
</dbReference>
<feature type="domain" description="Peptidase M28" evidence="1">
    <location>
        <begin position="3"/>
        <end position="53"/>
    </location>
</feature>
<dbReference type="InterPro" id="IPR007484">
    <property type="entry name" value="Peptidase_M28"/>
</dbReference>
<evidence type="ECO:0000259" key="1">
    <source>
        <dbReference type="Pfam" id="PF04389"/>
    </source>
</evidence>
<sequence>MMIYYRSDHYNFAKHGIPAVFFFNGLHADYHKETDTVDKIDFKSLQKRTQLIFGLAWELANRQERIKVDRDGK</sequence>
<dbReference type="Pfam" id="PF04389">
    <property type="entry name" value="Peptidase_M28"/>
    <property type="match status" value="1"/>
</dbReference>
<reference evidence="2 3" key="1">
    <citation type="submission" date="2015-01" db="EMBL/GenBank/DDBJ databases">
        <authorList>
            <person name="Xiang T."/>
            <person name="Song Y."/>
            <person name="Huang L."/>
            <person name="Wang B."/>
            <person name="Wu P."/>
        </authorList>
    </citation>
    <scope>NUCLEOTIDE SEQUENCE [LARGE SCALE GENOMIC DNA]</scope>
    <source>
        <strain evidence="2 3">Cc12</strain>
    </source>
</reference>
<evidence type="ECO:0000313" key="2">
    <source>
        <dbReference type="EMBL" id="CEN33495.1"/>
    </source>
</evidence>